<evidence type="ECO:0000313" key="1">
    <source>
        <dbReference type="EMBL" id="RCH86391.1"/>
    </source>
</evidence>
<sequence>MTESAPITRDSLMMTYEPLISQVGSVTTNNGNVDLGGGHFRRRRQLEEHKKTENGKTVAQLEKRLGKNSLKAAFITDGIHEAYTDQVHFWSQIKSFCVEQGMPSGGKERVNRQ</sequence>
<dbReference type="EMBL" id="PJQL01001878">
    <property type="protein sequence ID" value="RCH86391.1"/>
    <property type="molecule type" value="Genomic_DNA"/>
</dbReference>
<protein>
    <submittedName>
        <fullName evidence="1">Uncharacterized protein</fullName>
    </submittedName>
</protein>
<gene>
    <name evidence="1" type="ORF">CU097_009625</name>
</gene>
<name>A0A367J9G7_RHIAZ</name>
<keyword evidence="2" id="KW-1185">Reference proteome</keyword>
<dbReference type="Proteomes" id="UP000252139">
    <property type="component" value="Unassembled WGS sequence"/>
</dbReference>
<accession>A0A367J9G7</accession>
<reference evidence="1 2" key="1">
    <citation type="journal article" date="2018" name="G3 (Bethesda)">
        <title>Phylogenetic and Phylogenomic Definition of Rhizopus Species.</title>
        <authorList>
            <person name="Gryganskyi A.P."/>
            <person name="Golan J."/>
            <person name="Dolatabadi S."/>
            <person name="Mondo S."/>
            <person name="Robb S."/>
            <person name="Idnurm A."/>
            <person name="Muszewska A."/>
            <person name="Steczkiewicz K."/>
            <person name="Masonjones S."/>
            <person name="Liao H.L."/>
            <person name="Gajdeczka M.T."/>
            <person name="Anike F."/>
            <person name="Vuek A."/>
            <person name="Anishchenko I.M."/>
            <person name="Voigt K."/>
            <person name="de Hoog G.S."/>
            <person name="Smith M.E."/>
            <person name="Heitman J."/>
            <person name="Vilgalys R."/>
            <person name="Stajich J.E."/>
        </authorList>
    </citation>
    <scope>NUCLEOTIDE SEQUENCE [LARGE SCALE GENOMIC DNA]</scope>
    <source>
        <strain evidence="1 2">CBS 357.93</strain>
    </source>
</reference>
<dbReference type="AlphaFoldDB" id="A0A367J9G7"/>
<evidence type="ECO:0000313" key="2">
    <source>
        <dbReference type="Proteomes" id="UP000252139"/>
    </source>
</evidence>
<proteinExistence type="predicted"/>
<dbReference type="OrthoDB" id="10337564at2759"/>
<organism evidence="1 2">
    <name type="scientific">Rhizopus azygosporus</name>
    <name type="common">Rhizopus microsporus var. azygosporus</name>
    <dbReference type="NCBI Taxonomy" id="86630"/>
    <lineage>
        <taxon>Eukaryota</taxon>
        <taxon>Fungi</taxon>
        <taxon>Fungi incertae sedis</taxon>
        <taxon>Mucoromycota</taxon>
        <taxon>Mucoromycotina</taxon>
        <taxon>Mucoromycetes</taxon>
        <taxon>Mucorales</taxon>
        <taxon>Mucorineae</taxon>
        <taxon>Rhizopodaceae</taxon>
        <taxon>Rhizopus</taxon>
    </lineage>
</organism>
<comment type="caution">
    <text evidence="1">The sequence shown here is derived from an EMBL/GenBank/DDBJ whole genome shotgun (WGS) entry which is preliminary data.</text>
</comment>